<dbReference type="CDD" id="cd03135">
    <property type="entry name" value="GATase1_DJ-1"/>
    <property type="match status" value="1"/>
</dbReference>
<evidence type="ECO:0000256" key="1">
    <source>
        <dbReference type="ARBA" id="ARBA00022737"/>
    </source>
</evidence>
<dbReference type="PANTHER" id="PTHR48094">
    <property type="entry name" value="PROTEIN/NUCLEIC ACID DEGLYCASE DJ-1-RELATED"/>
    <property type="match status" value="1"/>
</dbReference>
<dbReference type="EMBL" id="CAUJNA010003738">
    <property type="protein sequence ID" value="CAJ1408886.1"/>
    <property type="molecule type" value="Genomic_DNA"/>
</dbReference>
<dbReference type="Pfam" id="PF01965">
    <property type="entry name" value="DJ-1_PfpI"/>
    <property type="match status" value="1"/>
</dbReference>
<evidence type="ECO:0000313" key="3">
    <source>
        <dbReference type="EMBL" id="CAJ1408886.1"/>
    </source>
</evidence>
<keyword evidence="4" id="KW-1185">Reference proteome</keyword>
<dbReference type="FunFam" id="3.40.50.880:FF:000015">
    <property type="entry name" value="Protein DJ-1 homolog C"/>
    <property type="match status" value="1"/>
</dbReference>
<dbReference type="AlphaFoldDB" id="A0AA36JPL3"/>
<dbReference type="Gene3D" id="3.40.50.880">
    <property type="match status" value="1"/>
</dbReference>
<dbReference type="GO" id="GO:0005737">
    <property type="term" value="C:cytoplasm"/>
    <property type="evidence" value="ECO:0007669"/>
    <property type="project" value="TreeGrafter"/>
</dbReference>
<organism evidence="3 4">
    <name type="scientific">Effrenium voratum</name>
    <dbReference type="NCBI Taxonomy" id="2562239"/>
    <lineage>
        <taxon>Eukaryota</taxon>
        <taxon>Sar</taxon>
        <taxon>Alveolata</taxon>
        <taxon>Dinophyceae</taxon>
        <taxon>Suessiales</taxon>
        <taxon>Symbiodiniaceae</taxon>
        <taxon>Effrenium</taxon>
    </lineage>
</organism>
<dbReference type="InterPro" id="IPR002818">
    <property type="entry name" value="DJ-1/PfpI"/>
</dbReference>
<evidence type="ECO:0000313" key="4">
    <source>
        <dbReference type="Proteomes" id="UP001178507"/>
    </source>
</evidence>
<name>A0AA36JPL3_9DINO</name>
<dbReference type="Proteomes" id="UP001178507">
    <property type="component" value="Unassembled WGS sequence"/>
</dbReference>
<sequence length="199" mass="21317">MIRNRVARGAGSEPYRYRVLVPIAADSEEIETACITDVLTRAGAKVTVASCSGDLEVRMSRGLKILADQHIGDCVGEYDVIALPGGMPGAEHLRDCKKLEAMLKEQKSSGRLTAAVCASPAVVFAHHGLLEKSATSYPAPQFKELVGDKWEDSRAVVDGNVITSQGPGTSLQFALKIVEQLYGKDKAEELAKQMVTTTA</sequence>
<proteinExistence type="predicted"/>
<dbReference type="SUPFAM" id="SSF52317">
    <property type="entry name" value="Class I glutamine amidotransferase-like"/>
    <property type="match status" value="1"/>
</dbReference>
<dbReference type="InterPro" id="IPR006287">
    <property type="entry name" value="DJ-1"/>
</dbReference>
<dbReference type="PANTHER" id="PTHR48094:SF12">
    <property type="entry name" value="PARKINSON DISEASE PROTEIN 7 HOMOLOG"/>
    <property type="match status" value="1"/>
</dbReference>
<dbReference type="NCBIfam" id="TIGR01383">
    <property type="entry name" value="not_thiJ"/>
    <property type="match status" value="1"/>
</dbReference>
<reference evidence="3" key="1">
    <citation type="submission" date="2023-08" db="EMBL/GenBank/DDBJ databases">
        <authorList>
            <person name="Chen Y."/>
            <person name="Shah S."/>
            <person name="Dougan E. K."/>
            <person name="Thang M."/>
            <person name="Chan C."/>
        </authorList>
    </citation>
    <scope>NUCLEOTIDE SEQUENCE</scope>
</reference>
<dbReference type="GO" id="GO:1903189">
    <property type="term" value="P:glyoxal metabolic process"/>
    <property type="evidence" value="ECO:0007669"/>
    <property type="project" value="TreeGrafter"/>
</dbReference>
<feature type="domain" description="DJ-1/PfpI" evidence="2">
    <location>
        <begin position="18"/>
        <end position="180"/>
    </location>
</feature>
<protein>
    <recommendedName>
        <fullName evidence="2">DJ-1/PfpI domain-containing protein</fullName>
    </recommendedName>
</protein>
<dbReference type="InterPro" id="IPR029062">
    <property type="entry name" value="Class_I_gatase-like"/>
</dbReference>
<accession>A0AA36JPL3</accession>
<gene>
    <name evidence="3" type="ORF">EVOR1521_LOCUS30119</name>
</gene>
<keyword evidence="1" id="KW-0677">Repeat</keyword>
<dbReference type="InterPro" id="IPR050325">
    <property type="entry name" value="Prot/Nucl_acid_deglycase"/>
</dbReference>
<evidence type="ECO:0000259" key="2">
    <source>
        <dbReference type="Pfam" id="PF01965"/>
    </source>
</evidence>
<comment type="caution">
    <text evidence="3">The sequence shown here is derived from an EMBL/GenBank/DDBJ whole genome shotgun (WGS) entry which is preliminary data.</text>
</comment>